<organism evidence="3 4">
    <name type="scientific">Mesorhabditis spiculigera</name>
    <dbReference type="NCBI Taxonomy" id="96644"/>
    <lineage>
        <taxon>Eukaryota</taxon>
        <taxon>Metazoa</taxon>
        <taxon>Ecdysozoa</taxon>
        <taxon>Nematoda</taxon>
        <taxon>Chromadorea</taxon>
        <taxon>Rhabditida</taxon>
        <taxon>Rhabditina</taxon>
        <taxon>Rhabditomorpha</taxon>
        <taxon>Rhabditoidea</taxon>
        <taxon>Rhabditidae</taxon>
        <taxon>Mesorhabditinae</taxon>
        <taxon>Mesorhabditis</taxon>
    </lineage>
</organism>
<reference evidence="3" key="1">
    <citation type="submission" date="2023-06" db="EMBL/GenBank/DDBJ databases">
        <authorList>
            <person name="Delattre M."/>
        </authorList>
    </citation>
    <scope>NUCLEOTIDE SEQUENCE</scope>
    <source>
        <strain evidence="3">AF72</strain>
    </source>
</reference>
<feature type="region of interest" description="Disordered" evidence="2">
    <location>
        <begin position="252"/>
        <end position="273"/>
    </location>
</feature>
<feature type="coiled-coil region" evidence="1">
    <location>
        <begin position="207"/>
        <end position="234"/>
    </location>
</feature>
<evidence type="ECO:0000313" key="4">
    <source>
        <dbReference type="Proteomes" id="UP001177023"/>
    </source>
</evidence>
<evidence type="ECO:0000256" key="1">
    <source>
        <dbReference type="SAM" id="Coils"/>
    </source>
</evidence>
<proteinExistence type="predicted"/>
<accession>A0AA36CWT8</accession>
<feature type="non-terminal residue" evidence="3">
    <location>
        <position position="273"/>
    </location>
</feature>
<dbReference type="AlphaFoldDB" id="A0AA36CWT8"/>
<protein>
    <submittedName>
        <fullName evidence="3">Uncharacterized protein</fullName>
    </submittedName>
</protein>
<evidence type="ECO:0000256" key="2">
    <source>
        <dbReference type="SAM" id="MobiDB-lite"/>
    </source>
</evidence>
<comment type="caution">
    <text evidence="3">The sequence shown here is derived from an EMBL/GenBank/DDBJ whole genome shotgun (WGS) entry which is preliminary data.</text>
</comment>
<keyword evidence="1" id="KW-0175">Coiled coil</keyword>
<dbReference type="Proteomes" id="UP001177023">
    <property type="component" value="Unassembled WGS sequence"/>
</dbReference>
<feature type="region of interest" description="Disordered" evidence="2">
    <location>
        <begin position="124"/>
        <end position="146"/>
    </location>
</feature>
<name>A0AA36CWT8_9BILA</name>
<sequence length="273" mass="30297">MLLLQTSSSFQPLAATYSSTDLADCPLFSTGQAVDFNERPNPFFCPRDNTRRSVERNLWRPSMMASCSGSSTSPAGIKRSQSELLDISGEVIKRSKSETIGAFVTSTRSSSYSSNILMNRAYRTSERLRTPASRSTPTHGPEDLSGASDEVSFVEELMGEFFEKPTASGISTKTRTPFQRMPVRYQESCTVFDGIRCVAYTQTIQLTENEDSKLAEALKRIAALEAENEKLYSTLGRCRVLEEQLMECIKEAEGKKAGGEHTKNDQHPDCQPI</sequence>
<gene>
    <name evidence="3" type="ORF">MSPICULIGERA_LOCUS14176</name>
</gene>
<dbReference type="EMBL" id="CATQJA010002641">
    <property type="protein sequence ID" value="CAJ0575873.1"/>
    <property type="molecule type" value="Genomic_DNA"/>
</dbReference>
<evidence type="ECO:0000313" key="3">
    <source>
        <dbReference type="EMBL" id="CAJ0575873.1"/>
    </source>
</evidence>
<keyword evidence="4" id="KW-1185">Reference proteome</keyword>